<evidence type="ECO:0008006" key="7">
    <source>
        <dbReference type="Google" id="ProtNLM"/>
    </source>
</evidence>
<dbReference type="GO" id="GO:0016491">
    <property type="term" value="F:oxidoreductase activity"/>
    <property type="evidence" value="ECO:0007669"/>
    <property type="project" value="UniProtKB-KW"/>
</dbReference>
<proteinExistence type="inferred from homology"/>
<dbReference type="AlphaFoldDB" id="A0A1D1V2D0"/>
<evidence type="ECO:0000259" key="4">
    <source>
        <dbReference type="Pfam" id="PF22725"/>
    </source>
</evidence>
<evidence type="ECO:0000259" key="3">
    <source>
        <dbReference type="Pfam" id="PF01408"/>
    </source>
</evidence>
<dbReference type="InterPro" id="IPR055170">
    <property type="entry name" value="GFO_IDH_MocA-like_dom"/>
</dbReference>
<dbReference type="InterPro" id="IPR000683">
    <property type="entry name" value="Gfo/Idh/MocA-like_OxRdtase_N"/>
</dbReference>
<dbReference type="Gene3D" id="3.30.360.10">
    <property type="entry name" value="Dihydrodipicolinate Reductase, domain 2"/>
    <property type="match status" value="1"/>
</dbReference>
<dbReference type="STRING" id="947166.A0A1D1V2D0"/>
<keyword evidence="6" id="KW-1185">Reference proteome</keyword>
<feature type="domain" description="Gfo/Idh/MocA-like oxidoreductase N-terminal" evidence="3">
    <location>
        <begin position="4"/>
        <end position="106"/>
    </location>
</feature>
<evidence type="ECO:0000256" key="1">
    <source>
        <dbReference type="ARBA" id="ARBA00010928"/>
    </source>
</evidence>
<dbReference type="PANTHER" id="PTHR43818:SF11">
    <property type="entry name" value="BCDNA.GH03377"/>
    <property type="match status" value="1"/>
</dbReference>
<dbReference type="Pfam" id="PF22725">
    <property type="entry name" value="GFO_IDH_MocA_C3"/>
    <property type="match status" value="1"/>
</dbReference>
<name>A0A1D1V2D0_RAMVA</name>
<dbReference type="SUPFAM" id="SSF55347">
    <property type="entry name" value="Glyceraldehyde-3-phosphate dehydrogenase-like, C-terminal domain"/>
    <property type="match status" value="1"/>
</dbReference>
<dbReference type="PANTHER" id="PTHR43818">
    <property type="entry name" value="BCDNA.GH03377"/>
    <property type="match status" value="1"/>
</dbReference>
<evidence type="ECO:0000313" key="5">
    <source>
        <dbReference type="EMBL" id="GAU95976.1"/>
    </source>
</evidence>
<protein>
    <recommendedName>
        <fullName evidence="7">Gfo/Idh/MocA-like oxidoreductase N-terminal domain-containing protein</fullName>
    </recommendedName>
</protein>
<dbReference type="OrthoDB" id="446809at2759"/>
<dbReference type="InterPro" id="IPR050463">
    <property type="entry name" value="Gfo/Idh/MocA_oxidrdct_glycsds"/>
</dbReference>
<comment type="similarity">
    <text evidence="1">Belongs to the Gfo/Idh/MocA family.</text>
</comment>
<comment type="caution">
    <text evidence="5">The sequence shown here is derived from an EMBL/GenBank/DDBJ whole genome shotgun (WGS) entry which is preliminary data.</text>
</comment>
<dbReference type="Gene3D" id="3.40.50.720">
    <property type="entry name" value="NAD(P)-binding Rossmann-like Domain"/>
    <property type="match status" value="1"/>
</dbReference>
<gene>
    <name evidence="5" type="primary">RvY_07490-1</name>
    <name evidence="5" type="synonym">RvY_07490.1</name>
    <name evidence="5" type="ORF">RvY_07490</name>
</gene>
<dbReference type="GO" id="GO:0000166">
    <property type="term" value="F:nucleotide binding"/>
    <property type="evidence" value="ECO:0007669"/>
    <property type="project" value="InterPro"/>
</dbReference>
<organism evidence="5 6">
    <name type="scientific">Ramazzottius varieornatus</name>
    <name type="common">Water bear</name>
    <name type="synonym">Tardigrade</name>
    <dbReference type="NCBI Taxonomy" id="947166"/>
    <lineage>
        <taxon>Eukaryota</taxon>
        <taxon>Metazoa</taxon>
        <taxon>Ecdysozoa</taxon>
        <taxon>Tardigrada</taxon>
        <taxon>Eutardigrada</taxon>
        <taxon>Parachela</taxon>
        <taxon>Hypsibioidea</taxon>
        <taxon>Ramazzottiidae</taxon>
        <taxon>Ramazzottius</taxon>
    </lineage>
</organism>
<sequence>MLPKIGIFGTNAMVPALISELRRLDFEIIGLWDFKKNVASSWGEKFNIPVATDSIEVLLKDQEVDLVVVCTPSSFHREITTKALAAGKHVICEPPLGLTGADNAAIMEQALYYPSLTLSTFGLRYLVGVRKAKELLLDGTIGILQSFEITQHTGPEDIMNNMAFDWTCIRELCGGPLWSTAVHLIDLVSFLSGKVAYTICATIQRFQENPAHFKYDQHLTREDYISWQMLLEGNIPCTTVINNNFPGKFDLRLIITGSKGSLTLADGVLTLDKKHETTHSVVGPFRGKDQTVPESPTKTPFNYRHPEVVVAGIIQMCSDLHKAFDPLMERRFWVPDHLGNAGTFRDCQYARAVADAVKKSSESRRWTEIVIPTLKPDNSVAYIPVLRFMERQV</sequence>
<reference evidence="5 6" key="1">
    <citation type="journal article" date="2016" name="Nat. Commun.">
        <title>Extremotolerant tardigrade genome and improved radiotolerance of human cultured cells by tardigrade-unique protein.</title>
        <authorList>
            <person name="Hashimoto T."/>
            <person name="Horikawa D.D."/>
            <person name="Saito Y."/>
            <person name="Kuwahara H."/>
            <person name="Kozuka-Hata H."/>
            <person name="Shin-I T."/>
            <person name="Minakuchi Y."/>
            <person name="Ohishi K."/>
            <person name="Motoyama A."/>
            <person name="Aizu T."/>
            <person name="Enomoto A."/>
            <person name="Kondo K."/>
            <person name="Tanaka S."/>
            <person name="Hara Y."/>
            <person name="Koshikawa S."/>
            <person name="Sagara H."/>
            <person name="Miura T."/>
            <person name="Yokobori S."/>
            <person name="Miyagawa K."/>
            <person name="Suzuki Y."/>
            <person name="Kubo T."/>
            <person name="Oyama M."/>
            <person name="Kohara Y."/>
            <person name="Fujiyama A."/>
            <person name="Arakawa K."/>
            <person name="Katayama T."/>
            <person name="Toyoda A."/>
            <person name="Kunieda T."/>
        </authorList>
    </citation>
    <scope>NUCLEOTIDE SEQUENCE [LARGE SCALE GENOMIC DNA]</scope>
    <source>
        <strain evidence="5 6">YOKOZUNA-1</strain>
    </source>
</reference>
<keyword evidence="2" id="KW-0560">Oxidoreductase</keyword>
<feature type="domain" description="GFO/IDH/MocA-like oxidoreductase" evidence="4">
    <location>
        <begin position="129"/>
        <end position="262"/>
    </location>
</feature>
<dbReference type="EMBL" id="BDGG01000003">
    <property type="protein sequence ID" value="GAU95976.1"/>
    <property type="molecule type" value="Genomic_DNA"/>
</dbReference>
<evidence type="ECO:0000313" key="6">
    <source>
        <dbReference type="Proteomes" id="UP000186922"/>
    </source>
</evidence>
<evidence type="ECO:0000256" key="2">
    <source>
        <dbReference type="ARBA" id="ARBA00023002"/>
    </source>
</evidence>
<dbReference type="SUPFAM" id="SSF51735">
    <property type="entry name" value="NAD(P)-binding Rossmann-fold domains"/>
    <property type="match status" value="1"/>
</dbReference>
<dbReference type="Proteomes" id="UP000186922">
    <property type="component" value="Unassembled WGS sequence"/>
</dbReference>
<accession>A0A1D1V2D0</accession>
<dbReference type="Pfam" id="PF01408">
    <property type="entry name" value="GFO_IDH_MocA"/>
    <property type="match status" value="1"/>
</dbReference>
<dbReference type="InterPro" id="IPR036291">
    <property type="entry name" value="NAD(P)-bd_dom_sf"/>
</dbReference>